<keyword evidence="7 9" id="KW-0472">Membrane</keyword>
<feature type="transmembrane region" description="Helical" evidence="9">
    <location>
        <begin position="103"/>
        <end position="122"/>
    </location>
</feature>
<proteinExistence type="inferred from homology"/>
<evidence type="ECO:0000256" key="2">
    <source>
        <dbReference type="ARBA" id="ARBA00004651"/>
    </source>
</evidence>
<evidence type="ECO:0000256" key="1">
    <source>
        <dbReference type="ARBA" id="ARBA00002265"/>
    </source>
</evidence>
<evidence type="ECO:0000256" key="9">
    <source>
        <dbReference type="SAM" id="Phobius"/>
    </source>
</evidence>
<evidence type="ECO:0000256" key="8">
    <source>
        <dbReference type="ARBA" id="ARBA00026081"/>
    </source>
</evidence>
<dbReference type="PANTHER" id="PTHR33529:SF2">
    <property type="entry name" value="LIPOPOLYSACCHARIDE EXPORT SYSTEM PERMEASE PROTEIN LPTG"/>
    <property type="match status" value="1"/>
</dbReference>
<evidence type="ECO:0000256" key="4">
    <source>
        <dbReference type="ARBA" id="ARBA00022475"/>
    </source>
</evidence>
<dbReference type="eggNOG" id="COG0795">
    <property type="taxonomic scope" value="Bacteria"/>
</dbReference>
<dbReference type="RefSeq" id="WP_012638696.1">
    <property type="nucleotide sequence ID" value="NC_011901.1"/>
</dbReference>
<dbReference type="KEGG" id="tgr:Tgr7_2138"/>
<keyword evidence="4" id="KW-1003">Cell membrane</keyword>
<dbReference type="GO" id="GO:0015920">
    <property type="term" value="P:lipopolysaccharide transport"/>
    <property type="evidence" value="ECO:0007669"/>
    <property type="project" value="TreeGrafter"/>
</dbReference>
<evidence type="ECO:0000256" key="5">
    <source>
        <dbReference type="ARBA" id="ARBA00022692"/>
    </source>
</evidence>
<feature type="transmembrane region" description="Helical" evidence="9">
    <location>
        <begin position="268"/>
        <end position="290"/>
    </location>
</feature>
<keyword evidence="5 9" id="KW-0812">Transmembrane</keyword>
<evidence type="ECO:0000313" key="10">
    <source>
        <dbReference type="EMBL" id="ACL73218.1"/>
    </source>
</evidence>
<evidence type="ECO:0000313" key="11">
    <source>
        <dbReference type="Proteomes" id="UP000002383"/>
    </source>
</evidence>
<sequence>MKRLDAYIARNVMGGTLLAMLVLGGLDTLFAFIAELDEIGRNDYGLIQAVVYTALTVPRRVYELFPTSVLLGSLLSLGALAANSELTAMRAAGVPIAGIVRSVLRAGLMMLVVVVLLGEAVAPMSEQRAQTIKSQASGEEMYRGSAGLWAKDGQRFIQVGVVMPDLRLLDLSIYELDAERRLSSMLRAGSASYQNGAWILRDIERSHLGEAGVTGEHVDEERWPRLLAPELFSVLAVEPRQMAATTLAQYVTYLRENDLDSASFELAFWMRFTTPLSSLVMLLLAVPFVFGSLRTGGAGQRLFIGLLIGVGFHLLNRTLNHMGLVYGLPPMLSATLPTLIFFAVAMLALRRVR</sequence>
<feature type="transmembrane region" description="Helical" evidence="9">
    <location>
        <begin position="64"/>
        <end position="82"/>
    </location>
</feature>
<dbReference type="HOGENOM" id="CLU_028799_1_1_6"/>
<comment type="function">
    <text evidence="1">Part of the ABC transporter complex LptBFG involved in the translocation of lipopolysaccharide (LPS) from the inner membrane to the outer membrane.</text>
</comment>
<evidence type="ECO:0000256" key="3">
    <source>
        <dbReference type="ARBA" id="ARBA00007725"/>
    </source>
</evidence>
<keyword evidence="6 9" id="KW-1133">Transmembrane helix</keyword>
<comment type="similarity">
    <text evidence="3">Belongs to the LptF/LptG family.</text>
</comment>
<reference evidence="10 11" key="1">
    <citation type="journal article" date="2011" name="Stand. Genomic Sci.">
        <title>Complete genome sequence of 'Thioalkalivibrio sulfidophilus' HL-EbGr7.</title>
        <authorList>
            <person name="Muyzer G."/>
            <person name="Sorokin D.Y."/>
            <person name="Mavromatis K."/>
            <person name="Lapidus A."/>
            <person name="Clum A."/>
            <person name="Ivanova N."/>
            <person name="Pati A."/>
            <person name="d'Haeseleer P."/>
            <person name="Woyke T."/>
            <person name="Kyrpides N.C."/>
        </authorList>
    </citation>
    <scope>NUCLEOTIDE SEQUENCE [LARGE SCALE GENOMIC DNA]</scope>
    <source>
        <strain evidence="10 11">HL-EbGR7</strain>
    </source>
</reference>
<dbReference type="GO" id="GO:0055085">
    <property type="term" value="P:transmembrane transport"/>
    <property type="evidence" value="ECO:0007669"/>
    <property type="project" value="InterPro"/>
</dbReference>
<dbReference type="EMBL" id="CP001339">
    <property type="protein sequence ID" value="ACL73218.1"/>
    <property type="molecule type" value="Genomic_DNA"/>
</dbReference>
<dbReference type="NCBIfam" id="TIGR04408">
    <property type="entry name" value="LptG_lptG"/>
    <property type="match status" value="1"/>
</dbReference>
<dbReference type="Proteomes" id="UP000002383">
    <property type="component" value="Chromosome"/>
</dbReference>
<dbReference type="PANTHER" id="PTHR33529">
    <property type="entry name" value="SLR0882 PROTEIN-RELATED"/>
    <property type="match status" value="1"/>
</dbReference>
<feature type="transmembrane region" description="Helical" evidence="9">
    <location>
        <begin position="331"/>
        <end position="349"/>
    </location>
</feature>
<accession>B8GTX4</accession>
<dbReference type="GO" id="GO:0043190">
    <property type="term" value="C:ATP-binding cassette (ABC) transporter complex"/>
    <property type="evidence" value="ECO:0007669"/>
    <property type="project" value="InterPro"/>
</dbReference>
<dbReference type="InterPro" id="IPR030923">
    <property type="entry name" value="LptG"/>
</dbReference>
<dbReference type="InterPro" id="IPR005495">
    <property type="entry name" value="LptG/LptF_permease"/>
</dbReference>
<dbReference type="Pfam" id="PF03739">
    <property type="entry name" value="LptF_LptG"/>
    <property type="match status" value="1"/>
</dbReference>
<dbReference type="OrthoDB" id="9776227at2"/>
<gene>
    <name evidence="10" type="ordered locus">Tgr7_2138</name>
</gene>
<dbReference type="AlphaFoldDB" id="B8GTX4"/>
<evidence type="ECO:0000256" key="7">
    <source>
        <dbReference type="ARBA" id="ARBA00023136"/>
    </source>
</evidence>
<keyword evidence="11" id="KW-1185">Reference proteome</keyword>
<name>B8GTX4_THISH</name>
<dbReference type="STRING" id="396588.Tgr7_2138"/>
<feature type="transmembrane region" description="Helical" evidence="9">
    <location>
        <begin position="302"/>
        <end position="319"/>
    </location>
</feature>
<comment type="subcellular location">
    <subcellularLocation>
        <location evidence="2">Cell membrane</location>
        <topology evidence="2">Multi-pass membrane protein</topology>
    </subcellularLocation>
</comment>
<feature type="transmembrane region" description="Helical" evidence="9">
    <location>
        <begin position="12"/>
        <end position="34"/>
    </location>
</feature>
<evidence type="ECO:0000256" key="6">
    <source>
        <dbReference type="ARBA" id="ARBA00022989"/>
    </source>
</evidence>
<organism evidence="10 11">
    <name type="scientific">Thioalkalivibrio sulfidiphilus (strain HL-EbGR7)</name>
    <dbReference type="NCBI Taxonomy" id="396588"/>
    <lineage>
        <taxon>Bacteria</taxon>
        <taxon>Pseudomonadati</taxon>
        <taxon>Pseudomonadota</taxon>
        <taxon>Gammaproteobacteria</taxon>
        <taxon>Chromatiales</taxon>
        <taxon>Ectothiorhodospiraceae</taxon>
        <taxon>Thioalkalivibrio</taxon>
    </lineage>
</organism>
<protein>
    <submittedName>
        <fullName evidence="10">Permease YjgP/YjgQ</fullName>
    </submittedName>
</protein>
<comment type="subunit">
    <text evidence="8">Component of the lipopolysaccharide transport and assembly complex. The LptBFG transporter is composed of two ATP-binding proteins (LptB) and two transmembrane proteins (LptF and LptG).</text>
</comment>